<evidence type="ECO:0000259" key="5">
    <source>
        <dbReference type="Pfam" id="PF20736"/>
    </source>
</evidence>
<dbReference type="RefSeq" id="WP_072319437.1">
    <property type="nucleotide sequence ID" value="NZ_FPJE01000044.1"/>
</dbReference>
<dbReference type="InterPro" id="IPR032275">
    <property type="entry name" value="DUF4986"/>
</dbReference>
<feature type="domain" description="Non-reducing end beta-L-arabinofuranosidase-like GH127 middle" evidence="5">
    <location>
        <begin position="428"/>
        <end position="522"/>
    </location>
</feature>
<accession>A0A1K1RYX5</accession>
<dbReference type="GO" id="GO:0005975">
    <property type="term" value="P:carbohydrate metabolic process"/>
    <property type="evidence" value="ECO:0007669"/>
    <property type="project" value="InterPro"/>
</dbReference>
<evidence type="ECO:0000313" key="6">
    <source>
        <dbReference type="EMBL" id="SFW77368.1"/>
    </source>
</evidence>
<reference evidence="6 7" key="1">
    <citation type="submission" date="2016-11" db="EMBL/GenBank/DDBJ databases">
        <authorList>
            <person name="Jaros S."/>
            <person name="Januszkiewicz K."/>
            <person name="Wedrychowicz H."/>
        </authorList>
    </citation>
    <scope>NUCLEOTIDE SEQUENCE [LARGE SCALE GENOMIC DNA]</scope>
    <source>
        <strain evidence="6 7">CGMCC 1.12145</strain>
    </source>
</reference>
<dbReference type="Pfam" id="PF07944">
    <property type="entry name" value="Beta-AFase-like_GH127_cat"/>
    <property type="match status" value="1"/>
</dbReference>
<keyword evidence="7" id="KW-1185">Reference proteome</keyword>
<keyword evidence="1" id="KW-0732">Signal</keyword>
<dbReference type="EMBL" id="FPJE01000044">
    <property type="protein sequence ID" value="SFW77368.1"/>
    <property type="molecule type" value="Genomic_DNA"/>
</dbReference>
<feature type="domain" description="DUF4986" evidence="3">
    <location>
        <begin position="550"/>
        <end position="632"/>
    </location>
</feature>
<dbReference type="InterPro" id="IPR049046">
    <property type="entry name" value="Beta-AFase-like_GH127_middle"/>
</dbReference>
<dbReference type="SUPFAM" id="SSF48208">
    <property type="entry name" value="Six-hairpin glycosidases"/>
    <property type="match status" value="1"/>
</dbReference>
<dbReference type="InterPro" id="IPR046544">
    <property type="entry name" value="GH146_SB_dom"/>
</dbReference>
<dbReference type="Pfam" id="PF20736">
    <property type="entry name" value="Glyco_hydro127M"/>
    <property type="match status" value="1"/>
</dbReference>
<dbReference type="OrthoDB" id="9757939at2"/>
<evidence type="ECO:0000259" key="4">
    <source>
        <dbReference type="Pfam" id="PF20620"/>
    </source>
</evidence>
<feature type="domain" description="Glycoside hydrolase GH146 substrate-binding" evidence="4">
    <location>
        <begin position="656"/>
        <end position="791"/>
    </location>
</feature>
<dbReference type="InterPro" id="IPR008928">
    <property type="entry name" value="6-hairpin_glycosidase_sf"/>
</dbReference>
<dbReference type="STRING" id="1150368.SAMN02927921_04222"/>
<evidence type="ECO:0000259" key="3">
    <source>
        <dbReference type="Pfam" id="PF16375"/>
    </source>
</evidence>
<protein>
    <submittedName>
        <fullName evidence="6">Uncharacterized protein</fullName>
    </submittedName>
</protein>
<dbReference type="PANTHER" id="PTHR31151:SF0">
    <property type="entry name" value="PROLINE-TRNA LIGASE (DUF1680)"/>
    <property type="match status" value="1"/>
</dbReference>
<dbReference type="InterPro" id="IPR012878">
    <property type="entry name" value="Beta-AFase-like_GH127_cat"/>
</dbReference>
<sequence length="796" mass="90884">MKTKICFLGLCGLAILGSLTVHAQDKLYDDTFPLEDVRLLEGPFQHARDLNIKVLLKYDPDRLLAPYRKEAGLSPKKESYPNWEGLDGHIGGHYLSAMAMNYAATGNQECKTRMDYMVDEVEKCQEANARNHPEWGVGYAGGVPDSNTLWSAFKKGDFSIYNTSWAPFYNLHKMYAGLRDAWLYGNNEKARKLFLKFCDWGIDVTAGLSEEQMQAMLHMEHGGMPESFADAYQMTGEGKYLEAAKRYAHRALLNPLSEGIDNLDNKHANTQIPKFVGFERIAAWSGDEKFARAGHFFWETVTSNRSLAFGGNSRKEHFPSKAASIDYINEDDGPESCNSYNMLKLTEDLFRESPEARYADYYERTLYNHILSTQHPEHGGYVYFTPARPRHYRVYSAPNEAMWCCVGTGMENHGKYNQFIYTHSGNSLYLNLFIASELNWKEKGVKIMQETDFPLEEQTRLTITEGSARFILRVRYPGWVKDGALKITINGSNVKYKQQPSSYIAIDRKWQQGDIVEISLPMHNTVEQLPNVPQYMAFMHGPVLLSAVSGTEDLKGLIADDSRFGQYPSGERLPINEAPILIEDDLSSIEDKLQPVEGKPLNFRLNVNMKNAVETNLQPFYTIHNARYMMYWLTLTSDGYKTYVDSLASIEKEKLALEKRTIDYVATGEQQPESDHYMKNSKSKTGNNRDEFWRDARDGGYFSYSMSTGSERDLELIVRYWGFEWGSRKFDIYIDDQKLVTEDTSGSSNINRFKDVGYAIPDEMIRGKDKVRVRFQTTPGGSTSPVYFVRIARSGQ</sequence>
<dbReference type="Pfam" id="PF20620">
    <property type="entry name" value="DUF6805"/>
    <property type="match status" value="1"/>
</dbReference>
<feature type="domain" description="Non-reducing end beta-L-arabinofuranosidase-like GH127 catalytic" evidence="2">
    <location>
        <begin position="36"/>
        <end position="417"/>
    </location>
</feature>
<evidence type="ECO:0000313" key="7">
    <source>
        <dbReference type="Proteomes" id="UP000182248"/>
    </source>
</evidence>
<feature type="chain" id="PRO_5012905120" evidence="1">
    <location>
        <begin position="24"/>
        <end position="796"/>
    </location>
</feature>
<feature type="signal peptide" evidence="1">
    <location>
        <begin position="1"/>
        <end position="23"/>
    </location>
</feature>
<evidence type="ECO:0000259" key="2">
    <source>
        <dbReference type="Pfam" id="PF07944"/>
    </source>
</evidence>
<dbReference type="Pfam" id="PF16375">
    <property type="entry name" value="DUF4986"/>
    <property type="match status" value="1"/>
</dbReference>
<gene>
    <name evidence="6" type="ORF">SAMN02927921_04222</name>
</gene>
<dbReference type="AlphaFoldDB" id="A0A1K1RYX5"/>
<dbReference type="PANTHER" id="PTHR31151">
    <property type="entry name" value="PROLINE-TRNA LIGASE (DUF1680)"/>
    <property type="match status" value="1"/>
</dbReference>
<organism evidence="6 7">
    <name type="scientific">Sinomicrobium oceani</name>
    <dbReference type="NCBI Taxonomy" id="1150368"/>
    <lineage>
        <taxon>Bacteria</taxon>
        <taxon>Pseudomonadati</taxon>
        <taxon>Bacteroidota</taxon>
        <taxon>Flavobacteriia</taxon>
        <taxon>Flavobacteriales</taxon>
        <taxon>Flavobacteriaceae</taxon>
        <taxon>Sinomicrobium</taxon>
    </lineage>
</organism>
<evidence type="ECO:0000256" key="1">
    <source>
        <dbReference type="SAM" id="SignalP"/>
    </source>
</evidence>
<dbReference type="Proteomes" id="UP000182248">
    <property type="component" value="Unassembled WGS sequence"/>
</dbReference>
<proteinExistence type="predicted"/>
<name>A0A1K1RYX5_9FLAO</name>